<dbReference type="AlphaFoldDB" id="A0A285NTY0"/>
<dbReference type="RefSeq" id="WP_097008907.1">
    <property type="nucleotide sequence ID" value="NZ_OBEJ01000002.1"/>
</dbReference>
<gene>
    <name evidence="1" type="ORF">SAMN06269185_1994</name>
</gene>
<name>A0A285NTY0_NATPI</name>
<reference evidence="2" key="1">
    <citation type="submission" date="2017-09" db="EMBL/GenBank/DDBJ databases">
        <authorList>
            <person name="Varghese N."/>
            <person name="Submissions S."/>
        </authorList>
    </citation>
    <scope>NUCLEOTIDE SEQUENCE [LARGE SCALE GENOMIC DNA]</scope>
    <source>
        <strain evidence="2">DSM 27208</strain>
    </source>
</reference>
<evidence type="ECO:0000313" key="2">
    <source>
        <dbReference type="Proteomes" id="UP000219453"/>
    </source>
</evidence>
<dbReference type="EMBL" id="OBEJ01000002">
    <property type="protein sequence ID" value="SNZ12954.1"/>
    <property type="molecule type" value="Genomic_DNA"/>
</dbReference>
<accession>A0A285NTY0</accession>
<sequence length="296" mass="30782">MSPDRGVSTVLDVVACLLLVTAAVGVHVAAPSSGQQIRGERTAASVADVLTTSTAAVDYSVQPSVTSEAAPTYPEASETAYRRSAHGTLGELLAAAAVAETRVDGHRVVPHDEFPERVVAATSEQLAVVDAGVRVVARWEPFPESSVNGTVAVGPRPPPDADVTAATTAVSVTTGCTNEAADLAARKNGFDRLPGLFADCVVQTLFPPADTRVALRGQPPASTLAVHRYRLAADAFNASITSTPSPEEVSAVNTRLQNRLSTALEADVRKHYDDPIAAAGAASPGRVTITVRTWDR</sequence>
<dbReference type="InterPro" id="IPR055708">
    <property type="entry name" value="DUF7284"/>
</dbReference>
<organism evidence="1 2">
    <name type="scientific">Natronoarchaeum philippinense</name>
    <dbReference type="NCBI Taxonomy" id="558529"/>
    <lineage>
        <taxon>Archaea</taxon>
        <taxon>Methanobacteriati</taxon>
        <taxon>Methanobacteriota</taxon>
        <taxon>Stenosarchaea group</taxon>
        <taxon>Halobacteria</taxon>
        <taxon>Halobacteriales</taxon>
        <taxon>Natronoarchaeaceae</taxon>
    </lineage>
</organism>
<evidence type="ECO:0000313" key="1">
    <source>
        <dbReference type="EMBL" id="SNZ12954.1"/>
    </source>
</evidence>
<proteinExistence type="predicted"/>
<protein>
    <submittedName>
        <fullName evidence="1">Uncharacterized protein</fullName>
    </submittedName>
</protein>
<dbReference type="Proteomes" id="UP000219453">
    <property type="component" value="Unassembled WGS sequence"/>
</dbReference>
<keyword evidence="2" id="KW-1185">Reference proteome</keyword>
<dbReference type="Pfam" id="PF23955">
    <property type="entry name" value="DUF7284"/>
    <property type="match status" value="1"/>
</dbReference>
<dbReference type="OrthoDB" id="203217at2157"/>